<sequence>MNIVTAPSPDDFIIVKTTLPARPLPPNTQRQTIETERLVLRPLRQSDIAAFHSLRSQPEVMHFTMQGRVDKDVAETQARLEPFLPPNDIENHNFAICLKETGEMIGIGGNHNFVSSFGWPEVGYMIRKEQWGQGLAPEFLRAFLEAWQKLPRVEAEVKVDPRSVNGLPQDGGLIPEQLIAVTELENVRSQKTLHKCGFDLFLTWKAQDTRGQNGELIDLPTFRFFSNKKIS</sequence>
<name>A0A9P9D308_9HYPO</name>
<evidence type="ECO:0000259" key="1">
    <source>
        <dbReference type="Pfam" id="PF13302"/>
    </source>
</evidence>
<dbReference type="OrthoDB" id="4072826at2759"/>
<dbReference type="AlphaFoldDB" id="A0A9P9D308"/>
<gene>
    <name evidence="2" type="ORF">EDB81DRAFT_829364</name>
</gene>
<dbReference type="PANTHER" id="PTHR43792:SF1">
    <property type="entry name" value="N-ACETYLTRANSFERASE DOMAIN-CONTAINING PROTEIN"/>
    <property type="match status" value="1"/>
</dbReference>
<dbReference type="Pfam" id="PF13302">
    <property type="entry name" value="Acetyltransf_3"/>
    <property type="match status" value="1"/>
</dbReference>
<dbReference type="Gene3D" id="3.40.630.30">
    <property type="match status" value="1"/>
</dbReference>
<dbReference type="GO" id="GO:0016747">
    <property type="term" value="F:acyltransferase activity, transferring groups other than amino-acyl groups"/>
    <property type="evidence" value="ECO:0007669"/>
    <property type="project" value="InterPro"/>
</dbReference>
<dbReference type="InterPro" id="IPR000182">
    <property type="entry name" value="GNAT_dom"/>
</dbReference>
<dbReference type="InterPro" id="IPR016181">
    <property type="entry name" value="Acyl_CoA_acyltransferase"/>
</dbReference>
<dbReference type="SUPFAM" id="SSF55729">
    <property type="entry name" value="Acyl-CoA N-acyltransferases (Nat)"/>
    <property type="match status" value="1"/>
</dbReference>
<proteinExistence type="predicted"/>
<protein>
    <submittedName>
        <fullName evidence="2">GNAT domain-containing protein</fullName>
    </submittedName>
</protein>
<evidence type="ECO:0000313" key="2">
    <source>
        <dbReference type="EMBL" id="KAH7111562.1"/>
    </source>
</evidence>
<evidence type="ECO:0000313" key="3">
    <source>
        <dbReference type="Proteomes" id="UP000738349"/>
    </source>
</evidence>
<feature type="domain" description="N-acetyltransferase" evidence="1">
    <location>
        <begin position="37"/>
        <end position="198"/>
    </location>
</feature>
<reference evidence="2" key="1">
    <citation type="journal article" date="2021" name="Nat. Commun.">
        <title>Genetic determinants of endophytism in the Arabidopsis root mycobiome.</title>
        <authorList>
            <person name="Mesny F."/>
            <person name="Miyauchi S."/>
            <person name="Thiergart T."/>
            <person name="Pickel B."/>
            <person name="Atanasova L."/>
            <person name="Karlsson M."/>
            <person name="Huettel B."/>
            <person name="Barry K.W."/>
            <person name="Haridas S."/>
            <person name="Chen C."/>
            <person name="Bauer D."/>
            <person name="Andreopoulos W."/>
            <person name="Pangilinan J."/>
            <person name="LaButti K."/>
            <person name="Riley R."/>
            <person name="Lipzen A."/>
            <person name="Clum A."/>
            <person name="Drula E."/>
            <person name="Henrissat B."/>
            <person name="Kohler A."/>
            <person name="Grigoriev I.V."/>
            <person name="Martin F.M."/>
            <person name="Hacquard S."/>
        </authorList>
    </citation>
    <scope>NUCLEOTIDE SEQUENCE</scope>
    <source>
        <strain evidence="2">MPI-CAGE-AT-0147</strain>
    </source>
</reference>
<dbReference type="EMBL" id="JAGMUV010000040">
    <property type="protein sequence ID" value="KAH7111562.1"/>
    <property type="molecule type" value="Genomic_DNA"/>
</dbReference>
<organism evidence="2 3">
    <name type="scientific">Dactylonectria macrodidyma</name>
    <dbReference type="NCBI Taxonomy" id="307937"/>
    <lineage>
        <taxon>Eukaryota</taxon>
        <taxon>Fungi</taxon>
        <taxon>Dikarya</taxon>
        <taxon>Ascomycota</taxon>
        <taxon>Pezizomycotina</taxon>
        <taxon>Sordariomycetes</taxon>
        <taxon>Hypocreomycetidae</taxon>
        <taxon>Hypocreales</taxon>
        <taxon>Nectriaceae</taxon>
        <taxon>Dactylonectria</taxon>
    </lineage>
</organism>
<dbReference type="InterPro" id="IPR051531">
    <property type="entry name" value="N-acetyltransferase"/>
</dbReference>
<dbReference type="PANTHER" id="PTHR43792">
    <property type="entry name" value="GNAT FAMILY, PUTATIVE (AFU_ORTHOLOGUE AFUA_3G00765)-RELATED-RELATED"/>
    <property type="match status" value="1"/>
</dbReference>
<keyword evidence="3" id="KW-1185">Reference proteome</keyword>
<dbReference type="Proteomes" id="UP000738349">
    <property type="component" value="Unassembled WGS sequence"/>
</dbReference>
<accession>A0A9P9D308</accession>
<comment type="caution">
    <text evidence="2">The sequence shown here is derived from an EMBL/GenBank/DDBJ whole genome shotgun (WGS) entry which is preliminary data.</text>
</comment>